<protein>
    <submittedName>
        <fullName evidence="3">SDR family oxidoreductase</fullName>
    </submittedName>
</protein>
<dbReference type="InterPro" id="IPR036291">
    <property type="entry name" value="NAD(P)-bd_dom_sf"/>
</dbReference>
<dbReference type="InterPro" id="IPR050259">
    <property type="entry name" value="SDR"/>
</dbReference>
<evidence type="ECO:0000256" key="2">
    <source>
        <dbReference type="RuleBase" id="RU000363"/>
    </source>
</evidence>
<name>A0A4P6YTC1_9LACO</name>
<dbReference type="AlphaFoldDB" id="A0A4P6YTC1"/>
<dbReference type="Proteomes" id="UP000292886">
    <property type="component" value="Chromosome"/>
</dbReference>
<dbReference type="InterPro" id="IPR002347">
    <property type="entry name" value="SDR_fam"/>
</dbReference>
<comment type="similarity">
    <text evidence="1 2">Belongs to the short-chain dehydrogenases/reductases (SDR) family.</text>
</comment>
<dbReference type="Pfam" id="PF00106">
    <property type="entry name" value="adh_short"/>
    <property type="match status" value="1"/>
</dbReference>
<dbReference type="PRINTS" id="PR00080">
    <property type="entry name" value="SDRFAMILY"/>
</dbReference>
<evidence type="ECO:0000256" key="1">
    <source>
        <dbReference type="ARBA" id="ARBA00006484"/>
    </source>
</evidence>
<dbReference type="SUPFAM" id="SSF51735">
    <property type="entry name" value="NAD(P)-binding Rossmann-fold domains"/>
    <property type="match status" value="1"/>
</dbReference>
<keyword evidence="4" id="KW-1185">Reference proteome</keyword>
<organism evidence="3 4">
    <name type="scientific">Periweissella cryptocerci</name>
    <dbReference type="NCBI Taxonomy" id="2506420"/>
    <lineage>
        <taxon>Bacteria</taxon>
        <taxon>Bacillati</taxon>
        <taxon>Bacillota</taxon>
        <taxon>Bacilli</taxon>
        <taxon>Lactobacillales</taxon>
        <taxon>Lactobacillaceae</taxon>
        <taxon>Periweissella</taxon>
    </lineage>
</organism>
<dbReference type="EMBL" id="CP037940">
    <property type="protein sequence ID" value="QBO35994.1"/>
    <property type="molecule type" value="Genomic_DNA"/>
</dbReference>
<dbReference type="Gene3D" id="3.40.50.720">
    <property type="entry name" value="NAD(P)-binding Rossmann-like Domain"/>
    <property type="match status" value="1"/>
</dbReference>
<sequence length="243" mass="26018">MNDVKGKWALVTGASRGIGREIALFMAQAGANVVVQSRQLTGTTDLVAQIKALGVDAYAVAGELSEEADVLKIADEVLAKTQIDILFNNAGVQPKAHEDWSEMGTDEFIWTYKVNLMAPMILIGAFLPGMIERGWGRIINTTSGIKNQPEQTAYAASKGALDKATKDFAKKLNGTDVTMNLADPGWIRTDLGGANAHHGVETVTSGMVVAAFLDDKKTGRWFSAQDFAGMTLEDAVVKAEAQE</sequence>
<dbReference type="KEGG" id="wei:EQG49_05730"/>
<evidence type="ECO:0000313" key="3">
    <source>
        <dbReference type="EMBL" id="QBO35994.1"/>
    </source>
</evidence>
<dbReference type="PANTHER" id="PTHR42879:SF2">
    <property type="entry name" value="3-OXOACYL-[ACYL-CARRIER-PROTEIN] REDUCTASE FABG"/>
    <property type="match status" value="1"/>
</dbReference>
<dbReference type="RefSeq" id="WP_133363073.1">
    <property type="nucleotide sequence ID" value="NZ_CP037940.1"/>
</dbReference>
<gene>
    <name evidence="3" type="ORF">EQG49_05730</name>
</gene>
<evidence type="ECO:0000313" key="4">
    <source>
        <dbReference type="Proteomes" id="UP000292886"/>
    </source>
</evidence>
<dbReference type="PANTHER" id="PTHR42879">
    <property type="entry name" value="3-OXOACYL-(ACYL-CARRIER-PROTEIN) REDUCTASE"/>
    <property type="match status" value="1"/>
</dbReference>
<dbReference type="CDD" id="cd05233">
    <property type="entry name" value="SDR_c"/>
    <property type="match status" value="1"/>
</dbReference>
<dbReference type="PRINTS" id="PR00081">
    <property type="entry name" value="GDHRDH"/>
</dbReference>
<proteinExistence type="inferred from homology"/>
<reference evidence="4" key="1">
    <citation type="submission" date="2019-03" db="EMBL/GenBank/DDBJ databases">
        <title>Weissella sp. 26KH-42 Genome sequencing.</title>
        <authorList>
            <person name="Heo J."/>
            <person name="Kim S.-J."/>
            <person name="Kim J.-S."/>
            <person name="Hong S.-B."/>
            <person name="Kwon S.-W."/>
        </authorList>
    </citation>
    <scope>NUCLEOTIDE SEQUENCE [LARGE SCALE GENOMIC DNA]</scope>
    <source>
        <strain evidence="4">26KH-42</strain>
    </source>
</reference>
<accession>A0A4P6YTC1</accession>
<dbReference type="OrthoDB" id="9805904at2"/>